<reference evidence="5 6" key="1">
    <citation type="submission" date="2019-09" db="EMBL/GenBank/DDBJ databases">
        <title>Pararcticibacter amylolyticus gen. nov., sp. nov., isolated from a rottenly hemp rope, and reclassification of Pedobacter tournemirensis as Pararcticibacter tournemirensis comb. nov.</title>
        <authorList>
            <person name="Cai Y."/>
        </authorList>
    </citation>
    <scope>NUCLEOTIDE SEQUENCE [LARGE SCALE GENOMIC DNA]</scope>
    <source>
        <strain evidence="5 6">TF5-37.2-LB10</strain>
    </source>
</reference>
<evidence type="ECO:0000313" key="6">
    <source>
        <dbReference type="Proteomes" id="UP000322918"/>
    </source>
</evidence>
<name>A0A5M9GZE7_9SPHI</name>
<dbReference type="InterPro" id="IPR013783">
    <property type="entry name" value="Ig-like_fold"/>
</dbReference>
<evidence type="ECO:0000256" key="1">
    <source>
        <dbReference type="ARBA" id="ARBA00022553"/>
    </source>
</evidence>
<dbReference type="Gene3D" id="1.10.10.10">
    <property type="entry name" value="Winged helix-like DNA-binding domain superfamily/Winged helix DNA-binding domain"/>
    <property type="match status" value="1"/>
</dbReference>
<dbReference type="GO" id="GO:0003677">
    <property type="term" value="F:DNA binding"/>
    <property type="evidence" value="ECO:0007669"/>
    <property type="project" value="InterPro"/>
</dbReference>
<dbReference type="EMBL" id="VWNE01000028">
    <property type="protein sequence ID" value="KAA8479690.1"/>
    <property type="molecule type" value="Genomic_DNA"/>
</dbReference>
<feature type="domain" description="HTH luxR-type" evidence="4">
    <location>
        <begin position="888"/>
        <end position="945"/>
    </location>
</feature>
<dbReference type="InterPro" id="IPR011123">
    <property type="entry name" value="Y_Y_Y"/>
</dbReference>
<dbReference type="GO" id="GO:0006355">
    <property type="term" value="P:regulation of DNA-templated transcription"/>
    <property type="evidence" value="ECO:0007669"/>
    <property type="project" value="InterPro"/>
</dbReference>
<dbReference type="PANTHER" id="PTHR43547:SF2">
    <property type="entry name" value="HYBRID SIGNAL TRANSDUCTION HISTIDINE KINASE C"/>
    <property type="match status" value="1"/>
</dbReference>
<dbReference type="SMART" id="SM00421">
    <property type="entry name" value="HTH_LUXR"/>
    <property type="match status" value="1"/>
</dbReference>
<dbReference type="Gene3D" id="2.130.10.10">
    <property type="entry name" value="YVTN repeat-like/Quinoprotein amine dehydrogenase"/>
    <property type="match status" value="3"/>
</dbReference>
<dbReference type="InterPro" id="IPR015943">
    <property type="entry name" value="WD40/YVTN_repeat-like_dom_sf"/>
</dbReference>
<evidence type="ECO:0000256" key="2">
    <source>
        <dbReference type="SAM" id="Coils"/>
    </source>
</evidence>
<dbReference type="Pfam" id="PF07494">
    <property type="entry name" value="Reg_prop"/>
    <property type="match status" value="1"/>
</dbReference>
<feature type="transmembrane region" description="Helical" evidence="3">
    <location>
        <begin position="747"/>
        <end position="769"/>
    </location>
</feature>
<proteinExistence type="predicted"/>
<protein>
    <recommendedName>
        <fullName evidence="4">HTH luxR-type domain-containing protein</fullName>
    </recommendedName>
</protein>
<dbReference type="InterPro" id="IPR036388">
    <property type="entry name" value="WH-like_DNA-bd_sf"/>
</dbReference>
<dbReference type="InterPro" id="IPR011110">
    <property type="entry name" value="Reg_prop"/>
</dbReference>
<dbReference type="Proteomes" id="UP000322918">
    <property type="component" value="Unassembled WGS sequence"/>
</dbReference>
<keyword evidence="3" id="KW-0812">Transmembrane</keyword>
<dbReference type="AlphaFoldDB" id="A0A5M9GZE7"/>
<keyword evidence="3" id="KW-0472">Membrane</keyword>
<dbReference type="OrthoDB" id="9809670at2"/>
<accession>A0A5M9GZE7</accession>
<keyword evidence="1" id="KW-0597">Phosphoprotein</keyword>
<dbReference type="GO" id="GO:0000155">
    <property type="term" value="F:phosphorelay sensor kinase activity"/>
    <property type="evidence" value="ECO:0007669"/>
    <property type="project" value="TreeGrafter"/>
</dbReference>
<gene>
    <name evidence="5" type="ORF">F1649_16280</name>
</gene>
<keyword evidence="2" id="KW-0175">Coiled coil</keyword>
<dbReference type="PANTHER" id="PTHR43547">
    <property type="entry name" value="TWO-COMPONENT HISTIDINE KINASE"/>
    <property type="match status" value="1"/>
</dbReference>
<dbReference type="Gene3D" id="2.60.40.10">
    <property type="entry name" value="Immunoglobulins"/>
    <property type="match status" value="1"/>
</dbReference>
<evidence type="ECO:0000256" key="3">
    <source>
        <dbReference type="SAM" id="Phobius"/>
    </source>
</evidence>
<keyword evidence="3" id="KW-1133">Transmembrane helix</keyword>
<dbReference type="Pfam" id="PF07495">
    <property type="entry name" value="Y_Y_Y"/>
    <property type="match status" value="1"/>
</dbReference>
<sequence length="948" mass="107872">MKRFDCLTVFFVLILGTIPLALLSQSSASLPWVKAYSKEDFQGGSRTWVIEQDSRGYLYFANNDGLLTFDGNYWKKFRLPNGTILRSIYIDKNNRVYVGAQGEIGYFEPGINGRLTYTSLNKLVPEGDRNFADVWNTIAMGRSVFFRTTEYIFELRDNKITTHPAPSAWQFLGRTSEGLIAQDKKSGILYYRNNQWLPVSQEALSNVTLSAALPVGGDSTLIATIDNRTFLLRNGKITPMDKTSRQDLYTPSLARIDNQTYVVGSAAGCYIRHIGGQILQHLTTAEGLSSNNVTAVFVDRSKNIWIGTDGGIAVIGYNSAVRFIHPLKSSDLVGYSARVFKGGLYLSTSNGVYRAEINRAAGSKRLSFGEFSLIKGTDGGESWRLDEINGELLLAHNSGVYVLEGSQAKPVAAGIGSWMFLTMTSAFPINRVFVGTYQGIRELSYGDGVFHDVTQLAGHRDSYRFLAKTENGDIWASHPYRGVYRLHLTAPGRYKTRLYTDKDGLPSAFQNFVFTGRNQNLFATKKGIYEFDTKRDRFIPSQIFKQLKDLEINYLKEDGDGNIWFYSGKRLGVLRLRPAGSNKAGVVTFFPELDGYSSEGFESVYPYDVNNVFIGWGKGFIHLDFEKYLKQDSRPVIVLSEVTAVAEHDSTVFGGFNNQRLGTVILPAAFNAFRFAYSATEYGMENRTQYSYWLEGYDEKWSAWSTSTVKHYTNLPSGEYRFKVKALDNRNRESEVFFFPFKISAPWYATFWAYACYLTLAIACVLLLLRWQRQVFYRQQQKYEAQMAHLRYVHQLEVEKHERENEVLAKTKELANTKMQLMENTDTLVRLKDELTKLNLKADEDPKDLKPITLLLRDLERNNKNWSQFALHFDALNDGLLTRLKQKHPNISRTDLKLCAYLRLNFSSKEIAQLQNISIRAVEMHRYRLRKKLGLPTELSLSDYLAGV</sequence>
<comment type="caution">
    <text evidence="5">The sequence shown here is derived from an EMBL/GenBank/DDBJ whole genome shotgun (WGS) entry which is preliminary data.</text>
</comment>
<keyword evidence="6" id="KW-1185">Reference proteome</keyword>
<feature type="coiled-coil region" evidence="2">
    <location>
        <begin position="798"/>
        <end position="841"/>
    </location>
</feature>
<dbReference type="SUPFAM" id="SSF46894">
    <property type="entry name" value="C-terminal effector domain of the bipartite response regulators"/>
    <property type="match status" value="1"/>
</dbReference>
<dbReference type="SUPFAM" id="SSF63829">
    <property type="entry name" value="Calcium-dependent phosphotriesterase"/>
    <property type="match status" value="1"/>
</dbReference>
<dbReference type="InterPro" id="IPR016032">
    <property type="entry name" value="Sig_transdc_resp-reg_C-effctor"/>
</dbReference>
<dbReference type="RefSeq" id="WP_141814706.1">
    <property type="nucleotide sequence ID" value="NZ_VFPL01000001.1"/>
</dbReference>
<evidence type="ECO:0000313" key="5">
    <source>
        <dbReference type="EMBL" id="KAA8479690.1"/>
    </source>
</evidence>
<dbReference type="InterPro" id="IPR000792">
    <property type="entry name" value="Tscrpt_reg_LuxR_C"/>
</dbReference>
<organism evidence="5 6">
    <name type="scientific">Arcticibacter tournemirensis</name>
    <dbReference type="NCBI Taxonomy" id="699437"/>
    <lineage>
        <taxon>Bacteria</taxon>
        <taxon>Pseudomonadati</taxon>
        <taxon>Bacteroidota</taxon>
        <taxon>Sphingobacteriia</taxon>
        <taxon>Sphingobacteriales</taxon>
        <taxon>Sphingobacteriaceae</taxon>
        <taxon>Arcticibacter</taxon>
    </lineage>
</organism>
<evidence type="ECO:0000259" key="4">
    <source>
        <dbReference type="SMART" id="SM00421"/>
    </source>
</evidence>